<dbReference type="SMART" id="SM00387">
    <property type="entry name" value="HATPase_c"/>
    <property type="match status" value="1"/>
</dbReference>
<dbReference type="PIRSF" id="PIRSF037347">
    <property type="entry name" value="STHK_CHASE2_PAS_prd"/>
    <property type="match status" value="1"/>
</dbReference>
<dbReference type="InterPro" id="IPR003594">
    <property type="entry name" value="HATPase_dom"/>
</dbReference>
<dbReference type="Pfam" id="PF05226">
    <property type="entry name" value="CHASE2"/>
    <property type="match status" value="1"/>
</dbReference>
<dbReference type="GO" id="GO:0004721">
    <property type="term" value="F:phosphoprotein phosphatase activity"/>
    <property type="evidence" value="ECO:0007669"/>
    <property type="project" value="TreeGrafter"/>
</dbReference>
<name>A0A2A4HH20_9GAMM</name>
<dbReference type="InterPro" id="IPR017181">
    <property type="entry name" value="Sig_transdc_His_kin_CHASE2"/>
</dbReference>
<dbReference type="Pfam" id="PF02518">
    <property type="entry name" value="HATPase_c"/>
    <property type="match status" value="1"/>
</dbReference>
<evidence type="ECO:0000256" key="5">
    <source>
        <dbReference type="ARBA" id="ARBA00022777"/>
    </source>
</evidence>
<keyword evidence="5" id="KW-0418">Kinase</keyword>
<feature type="transmembrane region" description="Helical" evidence="7">
    <location>
        <begin position="316"/>
        <end position="341"/>
    </location>
</feature>
<dbReference type="AlphaFoldDB" id="A0A2A4HH20"/>
<evidence type="ECO:0000256" key="6">
    <source>
        <dbReference type="ARBA" id="ARBA00023012"/>
    </source>
</evidence>
<proteinExistence type="predicted"/>
<gene>
    <name evidence="9" type="ORF">CPA45_22100</name>
</gene>
<keyword evidence="10" id="KW-1185">Reference proteome</keyword>
<keyword evidence="3" id="KW-0597">Phosphoprotein</keyword>
<feature type="transmembrane region" description="Helical" evidence="7">
    <location>
        <begin position="16"/>
        <end position="36"/>
    </location>
</feature>
<keyword evidence="7" id="KW-1133">Transmembrane helix</keyword>
<dbReference type="InterPro" id="IPR004358">
    <property type="entry name" value="Sig_transdc_His_kin-like_C"/>
</dbReference>
<dbReference type="Gene3D" id="3.30.565.10">
    <property type="entry name" value="Histidine kinase-like ATPase, C-terminal domain"/>
    <property type="match status" value="1"/>
</dbReference>
<evidence type="ECO:0000259" key="8">
    <source>
        <dbReference type="PROSITE" id="PS50109"/>
    </source>
</evidence>
<protein>
    <recommendedName>
        <fullName evidence="2">histidine kinase</fullName>
        <ecNumber evidence="2">2.7.13.3</ecNumber>
    </recommendedName>
</protein>
<evidence type="ECO:0000256" key="3">
    <source>
        <dbReference type="ARBA" id="ARBA00022553"/>
    </source>
</evidence>
<evidence type="ECO:0000313" key="9">
    <source>
        <dbReference type="EMBL" id="PCF93485.1"/>
    </source>
</evidence>
<feature type="transmembrane region" description="Helical" evidence="7">
    <location>
        <begin position="290"/>
        <end position="309"/>
    </location>
</feature>
<dbReference type="PANTHER" id="PTHR45453">
    <property type="entry name" value="PHOSPHATE REGULON SENSOR PROTEIN PHOR"/>
    <property type="match status" value="1"/>
</dbReference>
<dbReference type="PROSITE" id="PS50109">
    <property type="entry name" value="HIS_KIN"/>
    <property type="match status" value="1"/>
</dbReference>
<dbReference type="InterPro" id="IPR050351">
    <property type="entry name" value="BphY/WalK/GraS-like"/>
</dbReference>
<sequence>MTHEVSLSRVLHRRFVMTWCAMGALLLPIAFFIHSFSPLLSDNFFYDAWLSKQVKPPSADILIVAIDEPSLHTLGRWPWPRDIHAQLIQKLNLAGVESIALDILFVEPSREPEEDTLLAKAMRQHGNVYLPIALLPEQSTENNMRDVLVPSPPLQAAAKGLGHINISLGDDGVARSVKLVELRRGEAVPQLMTVFASNSPRTAWPSTAVRIPFRGSSGTYPTVSYSDVLKGYVPESLLYGRKVLVGMTALGLGDNYNVSLLSSGLMPGVEVNAHLLDALESNTYIREVDGWVGSLLAIIPVVLLILLAWCLRFRYLLAVVMCLGIGVFLASFIALSFRWWWPPTASLIALGIAFVTFVWKSQSVLLSWFEKELELLYKEPSILPAPAREPGFICGEGGKLYQQSQALEFALGRIIEGRRFVLGSMNSLPLPIFVLNKKGEVLLANKQAEVICWVDSQRVISHINELFSVLSFEKSIGFASPWPPQLPAGREVSSIEPGWLCTDSRGRTYRLEMGDLSTTASSVTGGWLVWLVDLTSEMEADAQRSSMLSFLSHDMKAPQARALALLDAQKDPVLAVPESTFYSYLGQCLNVGLDMINDFIGLIKARSFDFDKQVVLFEDVVMEVLDEVFPIARLKNIKLASELLNEDGAPVLGDRSYLSRAVFNVIENAIKYTPCYGEVSVYVFVEHEWIVLEVVDNGVGVSPEKMDSIFDEFKRGDEGGGEKGHGLGLALVKVVAEKHAGIVKCKSELGKGSRFTLMIPSFQL</sequence>
<feature type="transmembrane region" description="Helical" evidence="7">
    <location>
        <begin position="347"/>
        <end position="369"/>
    </location>
</feature>
<dbReference type="InterPro" id="IPR007890">
    <property type="entry name" value="CHASE2"/>
</dbReference>
<keyword evidence="4" id="KW-0808">Transferase</keyword>
<reference evidence="10" key="1">
    <citation type="submission" date="2017-09" db="EMBL/GenBank/DDBJ databases">
        <authorList>
            <person name="Cho G.-S."/>
            <person name="Oguntoyinbo F.A."/>
            <person name="Cnockaert M."/>
            <person name="Kabisch J."/>
            <person name="Neve H."/>
            <person name="Bockelmann W."/>
            <person name="Wenning M."/>
            <person name="Franz C.M."/>
            <person name="Vandamme P."/>
        </authorList>
    </citation>
    <scope>NUCLEOTIDE SEQUENCE [LARGE SCALE GENOMIC DNA]</scope>
    <source>
        <strain evidence="10">MBT G8648</strain>
    </source>
</reference>
<keyword evidence="6" id="KW-0902">Two-component regulatory system</keyword>
<dbReference type="GO" id="GO:0005886">
    <property type="term" value="C:plasma membrane"/>
    <property type="evidence" value="ECO:0007669"/>
    <property type="project" value="TreeGrafter"/>
</dbReference>
<dbReference type="EMBL" id="NWUX01000041">
    <property type="protein sequence ID" value="PCF93485.1"/>
    <property type="molecule type" value="Genomic_DNA"/>
</dbReference>
<evidence type="ECO:0000256" key="1">
    <source>
        <dbReference type="ARBA" id="ARBA00000085"/>
    </source>
</evidence>
<dbReference type="CDD" id="cd00075">
    <property type="entry name" value="HATPase"/>
    <property type="match status" value="1"/>
</dbReference>
<comment type="catalytic activity">
    <reaction evidence="1">
        <text>ATP + protein L-histidine = ADP + protein N-phospho-L-histidine.</text>
        <dbReference type="EC" id="2.7.13.3"/>
    </reaction>
</comment>
<dbReference type="SMART" id="SM01080">
    <property type="entry name" value="CHASE2"/>
    <property type="match status" value="1"/>
</dbReference>
<feature type="domain" description="Histidine kinase" evidence="8">
    <location>
        <begin position="550"/>
        <end position="763"/>
    </location>
</feature>
<organism evidence="9 10">
    <name type="scientific">Vreelandella nigrificans</name>
    <dbReference type="NCBI Taxonomy" id="2042704"/>
    <lineage>
        <taxon>Bacteria</taxon>
        <taxon>Pseudomonadati</taxon>
        <taxon>Pseudomonadota</taxon>
        <taxon>Gammaproteobacteria</taxon>
        <taxon>Oceanospirillales</taxon>
        <taxon>Halomonadaceae</taxon>
        <taxon>Vreelandella</taxon>
    </lineage>
</organism>
<dbReference type="EC" id="2.7.13.3" evidence="2"/>
<dbReference type="InterPro" id="IPR036890">
    <property type="entry name" value="HATPase_C_sf"/>
</dbReference>
<comment type="caution">
    <text evidence="9">The sequence shown here is derived from an EMBL/GenBank/DDBJ whole genome shotgun (WGS) entry which is preliminary data.</text>
</comment>
<dbReference type="PANTHER" id="PTHR45453:SF1">
    <property type="entry name" value="PHOSPHATE REGULON SENSOR PROTEIN PHOR"/>
    <property type="match status" value="1"/>
</dbReference>
<dbReference type="Proteomes" id="UP000218677">
    <property type="component" value="Unassembled WGS sequence"/>
</dbReference>
<dbReference type="GO" id="GO:0016036">
    <property type="term" value="P:cellular response to phosphate starvation"/>
    <property type="evidence" value="ECO:0007669"/>
    <property type="project" value="TreeGrafter"/>
</dbReference>
<dbReference type="SUPFAM" id="SSF55874">
    <property type="entry name" value="ATPase domain of HSP90 chaperone/DNA topoisomerase II/histidine kinase"/>
    <property type="match status" value="1"/>
</dbReference>
<dbReference type="OrthoDB" id="9806704at2"/>
<keyword evidence="7" id="KW-0812">Transmembrane</keyword>
<dbReference type="RefSeq" id="WP_096655432.1">
    <property type="nucleotide sequence ID" value="NZ_NWUX01000041.1"/>
</dbReference>
<evidence type="ECO:0000313" key="10">
    <source>
        <dbReference type="Proteomes" id="UP000218677"/>
    </source>
</evidence>
<keyword evidence="7" id="KW-0472">Membrane</keyword>
<dbReference type="PRINTS" id="PR00344">
    <property type="entry name" value="BCTRLSENSOR"/>
</dbReference>
<evidence type="ECO:0000256" key="4">
    <source>
        <dbReference type="ARBA" id="ARBA00022679"/>
    </source>
</evidence>
<dbReference type="GO" id="GO:0000155">
    <property type="term" value="F:phosphorelay sensor kinase activity"/>
    <property type="evidence" value="ECO:0007669"/>
    <property type="project" value="TreeGrafter"/>
</dbReference>
<evidence type="ECO:0000256" key="2">
    <source>
        <dbReference type="ARBA" id="ARBA00012438"/>
    </source>
</evidence>
<accession>A0A2A4HH20</accession>
<evidence type="ECO:0000256" key="7">
    <source>
        <dbReference type="SAM" id="Phobius"/>
    </source>
</evidence>
<dbReference type="InterPro" id="IPR005467">
    <property type="entry name" value="His_kinase_dom"/>
</dbReference>